<name>A0AAW2ZFJ9_9EUKA</name>
<dbReference type="Proteomes" id="UP001431209">
    <property type="component" value="Unassembled WGS sequence"/>
</dbReference>
<comment type="caution">
    <text evidence="2">The sequence shown here is derived from an EMBL/GenBank/DDBJ whole genome shotgun (WGS) entry which is preliminary data.</text>
</comment>
<keyword evidence="1" id="KW-0812">Transmembrane</keyword>
<feature type="transmembrane region" description="Helical" evidence="1">
    <location>
        <begin position="96"/>
        <end position="117"/>
    </location>
</feature>
<keyword evidence="1" id="KW-1133">Transmembrane helix</keyword>
<proteinExistence type="predicted"/>
<keyword evidence="1" id="KW-0472">Membrane</keyword>
<accession>A0AAW2ZFJ9</accession>
<evidence type="ECO:0000313" key="3">
    <source>
        <dbReference type="Proteomes" id="UP001431209"/>
    </source>
</evidence>
<keyword evidence="3" id="KW-1185">Reference proteome</keyword>
<reference evidence="2 3" key="1">
    <citation type="submission" date="2024-03" db="EMBL/GenBank/DDBJ databases">
        <title>The Acrasis kona genome and developmental transcriptomes reveal deep origins of eukaryotic multicellular pathways.</title>
        <authorList>
            <person name="Sheikh S."/>
            <person name="Fu C.-J."/>
            <person name="Brown M.W."/>
            <person name="Baldauf S.L."/>
        </authorList>
    </citation>
    <scope>NUCLEOTIDE SEQUENCE [LARGE SCALE GENOMIC DNA]</scope>
    <source>
        <strain evidence="2 3">ATCC MYA-3509</strain>
    </source>
</reference>
<feature type="transmembrane region" description="Helical" evidence="1">
    <location>
        <begin position="161"/>
        <end position="181"/>
    </location>
</feature>
<protein>
    <submittedName>
        <fullName evidence="2">Exoglucanase A</fullName>
    </submittedName>
</protein>
<dbReference type="EMBL" id="JAOPGA020001460">
    <property type="protein sequence ID" value="KAL0488657.1"/>
    <property type="molecule type" value="Genomic_DNA"/>
</dbReference>
<feature type="transmembrane region" description="Helical" evidence="1">
    <location>
        <begin position="54"/>
        <end position="76"/>
    </location>
</feature>
<organism evidence="2 3">
    <name type="scientific">Acrasis kona</name>
    <dbReference type="NCBI Taxonomy" id="1008807"/>
    <lineage>
        <taxon>Eukaryota</taxon>
        <taxon>Discoba</taxon>
        <taxon>Heterolobosea</taxon>
        <taxon>Tetramitia</taxon>
        <taxon>Eutetramitia</taxon>
        <taxon>Acrasidae</taxon>
        <taxon>Acrasis</taxon>
    </lineage>
</organism>
<evidence type="ECO:0000256" key="1">
    <source>
        <dbReference type="SAM" id="Phobius"/>
    </source>
</evidence>
<sequence length="256" mass="29628">MSNPEEVAKPFHEPLGRERSFAIEHYPEVEPRPIRRIKFFRGLFEEPETPYSRFLVLSGFSVFAGAMSGYVHNWWYESRKPANVSAGTYSRFVWRYFKRPFAFVSCAGILWSGTSMAMEQYNTYQVAPIGKYKPQDLRQRVSASMTVGAVVALFTKNLNKGLATSAVIGFWHYVFLAWYFARGDYYVRLRRLNMKAHRNDPLSGPVPEAIANYKIYDNVFVNNPFLPNLDENNNTNVLPKHINHIVYTNEEKPGFN</sequence>
<dbReference type="AlphaFoldDB" id="A0AAW2ZFJ9"/>
<evidence type="ECO:0000313" key="2">
    <source>
        <dbReference type="EMBL" id="KAL0488657.1"/>
    </source>
</evidence>
<gene>
    <name evidence="2" type="ORF">AKO1_008838</name>
</gene>